<evidence type="ECO:0000259" key="1">
    <source>
        <dbReference type="Pfam" id="PF08348"/>
    </source>
</evidence>
<dbReference type="OrthoDB" id="9796595at2"/>
<evidence type="ECO:0000313" key="4">
    <source>
        <dbReference type="Proteomes" id="UP000252415"/>
    </source>
</evidence>
<dbReference type="RefSeq" id="WP_114381749.1">
    <property type="nucleotide sequence ID" value="NZ_QPJD01000012.1"/>
</dbReference>
<dbReference type="InterPro" id="IPR039446">
    <property type="entry name" value="DauR-like"/>
</dbReference>
<dbReference type="PANTHER" id="PTHR35568">
    <property type="entry name" value="TRANSCRIPTIONAL REGULATOR DAUR"/>
    <property type="match status" value="1"/>
</dbReference>
<proteinExistence type="predicted"/>
<evidence type="ECO:0000313" key="3">
    <source>
        <dbReference type="EMBL" id="RCW44185.1"/>
    </source>
</evidence>
<name>A0A368VVL7_9BACL</name>
<sequence length="219" mass="23819">MESISQELSFLTEMAVGITAQFGDNCEVVVHDWSKPVDSTIVIIENGHVTGRKVGDPGTNLGLEIMRGTSEGGNRHNYVTQTKDGRILRSTSMYVKNNAGAIIGAMCINFDITDLMVAEKTLQSLTASGLQPVRESFVSNVNDLLDTLIQEAQETVGKPPALMTKEDKIKIIQLLDQKGAFLIKKSGEKVCAYLSISKYTLYSYLEESKAADHEGGAAE</sequence>
<reference evidence="3 4" key="1">
    <citation type="submission" date="2018-07" db="EMBL/GenBank/DDBJ databases">
        <title>Genomic Encyclopedia of Type Strains, Phase III (KMG-III): the genomes of soil and plant-associated and newly described type strains.</title>
        <authorList>
            <person name="Whitman W."/>
        </authorList>
    </citation>
    <scope>NUCLEOTIDE SEQUENCE [LARGE SCALE GENOMIC DNA]</scope>
    <source>
        <strain evidence="3 4">CECT 7506</strain>
    </source>
</reference>
<dbReference type="EMBL" id="QPJD01000012">
    <property type="protein sequence ID" value="RCW44185.1"/>
    <property type="molecule type" value="Genomic_DNA"/>
</dbReference>
<evidence type="ECO:0000259" key="2">
    <source>
        <dbReference type="Pfam" id="PF13309"/>
    </source>
</evidence>
<comment type="caution">
    <text evidence="3">The sequence shown here is derived from an EMBL/GenBank/DDBJ whole genome shotgun (WGS) entry which is preliminary data.</text>
</comment>
<feature type="domain" description="YheO-like" evidence="1">
    <location>
        <begin position="8"/>
        <end position="119"/>
    </location>
</feature>
<dbReference type="Pfam" id="PF13309">
    <property type="entry name" value="HTH_22"/>
    <property type="match status" value="1"/>
</dbReference>
<protein>
    <submittedName>
        <fullName evidence="3">Putative transcriptional regulator YheO</fullName>
    </submittedName>
</protein>
<dbReference type="InterPro" id="IPR039445">
    <property type="entry name" value="DauR-like_HTH"/>
</dbReference>
<feature type="domain" description="Transcriptional regulator DauR-like HTH" evidence="2">
    <location>
        <begin position="144"/>
        <end position="205"/>
    </location>
</feature>
<dbReference type="PANTHER" id="PTHR35568:SF1">
    <property type="entry name" value="TRANSCRIPTIONAL REGULATOR DAUR"/>
    <property type="match status" value="1"/>
</dbReference>
<dbReference type="InterPro" id="IPR013559">
    <property type="entry name" value="YheO"/>
</dbReference>
<dbReference type="AlphaFoldDB" id="A0A368VVL7"/>
<dbReference type="Proteomes" id="UP000252415">
    <property type="component" value="Unassembled WGS sequence"/>
</dbReference>
<organism evidence="3 4">
    <name type="scientific">Paenibacillus prosopidis</name>
    <dbReference type="NCBI Taxonomy" id="630520"/>
    <lineage>
        <taxon>Bacteria</taxon>
        <taxon>Bacillati</taxon>
        <taxon>Bacillota</taxon>
        <taxon>Bacilli</taxon>
        <taxon>Bacillales</taxon>
        <taxon>Paenibacillaceae</taxon>
        <taxon>Paenibacillus</taxon>
    </lineage>
</organism>
<keyword evidence="4" id="KW-1185">Reference proteome</keyword>
<gene>
    <name evidence="3" type="ORF">DFP97_11248</name>
</gene>
<dbReference type="Pfam" id="PF08348">
    <property type="entry name" value="PAS_6"/>
    <property type="match status" value="1"/>
</dbReference>
<accession>A0A368VVL7</accession>